<evidence type="ECO:0000256" key="10">
    <source>
        <dbReference type="ARBA" id="ARBA00022786"/>
    </source>
</evidence>
<evidence type="ECO:0000256" key="13">
    <source>
        <dbReference type="ARBA" id="ARBA00023136"/>
    </source>
</evidence>
<name>A0C261_PARTE</name>
<evidence type="ECO:0000256" key="2">
    <source>
        <dbReference type="ARBA" id="ARBA00004127"/>
    </source>
</evidence>
<keyword evidence="18" id="KW-1185">Reference proteome</keyword>
<proteinExistence type="predicted"/>
<evidence type="ECO:0000256" key="3">
    <source>
        <dbReference type="ARBA" id="ARBA00004906"/>
    </source>
</evidence>
<dbReference type="InterPro" id="IPR001841">
    <property type="entry name" value="Znf_RING"/>
</dbReference>
<dbReference type="EC" id="2.3.2.27" evidence="4"/>
<feature type="transmembrane region" description="Helical" evidence="15">
    <location>
        <begin position="6"/>
        <end position="25"/>
    </location>
</feature>
<comment type="catalytic activity">
    <reaction evidence="1">
        <text>S-ubiquitinyl-[E2 ubiquitin-conjugating enzyme]-L-cysteine + [acceptor protein]-L-lysine = [E2 ubiquitin-conjugating enzyme]-L-cysteine + N(6)-ubiquitinyl-[acceptor protein]-L-lysine.</text>
        <dbReference type="EC" id="2.3.2.27"/>
    </reaction>
</comment>
<keyword evidence="9 14" id="KW-0863">Zinc-finger</keyword>
<dbReference type="InterPro" id="IPR024766">
    <property type="entry name" value="Znf_RING_H2"/>
</dbReference>
<dbReference type="AlphaFoldDB" id="A0C261"/>
<dbReference type="OMA" id="HEKCLRK"/>
<evidence type="ECO:0000256" key="6">
    <source>
        <dbReference type="ARBA" id="ARBA00022692"/>
    </source>
</evidence>
<keyword evidence="10" id="KW-0833">Ubl conjugation pathway</keyword>
<evidence type="ECO:0000313" key="18">
    <source>
        <dbReference type="Proteomes" id="UP000000600"/>
    </source>
</evidence>
<keyword evidence="13 15" id="KW-0472">Membrane</keyword>
<dbReference type="PANTHER" id="PTHR22763">
    <property type="entry name" value="RING ZINC FINGER PROTEIN"/>
    <property type="match status" value="1"/>
</dbReference>
<dbReference type="PANTHER" id="PTHR22763:SF162">
    <property type="entry name" value="TRANSMEMBRANE E3 UBIQUITIN-PROTEIN LIGASE 1"/>
    <property type="match status" value="1"/>
</dbReference>
<feature type="transmembrane region" description="Helical" evidence="15">
    <location>
        <begin position="57"/>
        <end position="76"/>
    </location>
</feature>
<protein>
    <recommendedName>
        <fullName evidence="4">RING-type E3 ubiquitin transferase</fullName>
        <ecNumber evidence="4">2.3.2.27</ecNumber>
    </recommendedName>
</protein>
<evidence type="ECO:0000256" key="5">
    <source>
        <dbReference type="ARBA" id="ARBA00022679"/>
    </source>
</evidence>
<gene>
    <name evidence="17" type="ORF">GSPATT00034355001</name>
</gene>
<dbReference type="InParanoid" id="A0C261"/>
<keyword evidence="12 15" id="KW-1133">Transmembrane helix</keyword>
<dbReference type="GO" id="GO:0061630">
    <property type="term" value="F:ubiquitin protein ligase activity"/>
    <property type="evidence" value="ECO:0007669"/>
    <property type="project" value="UniProtKB-EC"/>
</dbReference>
<dbReference type="GO" id="GO:0012505">
    <property type="term" value="C:endomembrane system"/>
    <property type="evidence" value="ECO:0007669"/>
    <property type="project" value="UniProtKB-SubCell"/>
</dbReference>
<keyword evidence="8" id="KW-0732">Signal</keyword>
<dbReference type="RefSeq" id="XP_001432275.1">
    <property type="nucleotide sequence ID" value="XM_001432238.1"/>
</dbReference>
<evidence type="ECO:0000256" key="15">
    <source>
        <dbReference type="SAM" id="Phobius"/>
    </source>
</evidence>
<dbReference type="OrthoDB" id="311175at2759"/>
<evidence type="ECO:0000256" key="11">
    <source>
        <dbReference type="ARBA" id="ARBA00022833"/>
    </source>
</evidence>
<feature type="domain" description="RING-type" evidence="16">
    <location>
        <begin position="129"/>
        <end position="178"/>
    </location>
</feature>
<keyword evidence="11" id="KW-0862">Zinc</keyword>
<dbReference type="SUPFAM" id="SSF57850">
    <property type="entry name" value="RING/U-box"/>
    <property type="match status" value="1"/>
</dbReference>
<dbReference type="Proteomes" id="UP000000600">
    <property type="component" value="Unassembled WGS sequence"/>
</dbReference>
<dbReference type="Pfam" id="PF11145">
    <property type="entry name" value="DUF2921"/>
    <property type="match status" value="1"/>
</dbReference>
<keyword evidence="5" id="KW-0808">Transferase</keyword>
<comment type="subcellular location">
    <subcellularLocation>
        <location evidence="2">Endomembrane system</location>
        <topology evidence="2">Multi-pass membrane protein</topology>
    </subcellularLocation>
</comment>
<dbReference type="GO" id="GO:0008270">
    <property type="term" value="F:zinc ion binding"/>
    <property type="evidence" value="ECO:0007669"/>
    <property type="project" value="UniProtKB-KW"/>
</dbReference>
<dbReference type="InterPro" id="IPR013083">
    <property type="entry name" value="Znf_RING/FYVE/PHD"/>
</dbReference>
<dbReference type="InterPro" id="IPR050731">
    <property type="entry name" value="HRD1_E3_ubiq-ligases"/>
</dbReference>
<organism evidence="17 18">
    <name type="scientific">Paramecium tetraurelia</name>
    <dbReference type="NCBI Taxonomy" id="5888"/>
    <lineage>
        <taxon>Eukaryota</taxon>
        <taxon>Sar</taxon>
        <taxon>Alveolata</taxon>
        <taxon>Ciliophora</taxon>
        <taxon>Intramacronucleata</taxon>
        <taxon>Oligohymenophorea</taxon>
        <taxon>Peniculida</taxon>
        <taxon>Parameciidae</taxon>
        <taxon>Paramecium</taxon>
    </lineage>
</organism>
<dbReference type="EMBL" id="CT868034">
    <property type="protein sequence ID" value="CAK64878.1"/>
    <property type="molecule type" value="Genomic_DNA"/>
</dbReference>
<dbReference type="HOGENOM" id="CLU_1430574_0_0_1"/>
<keyword evidence="6 15" id="KW-0812">Transmembrane</keyword>
<dbReference type="SMART" id="SM00184">
    <property type="entry name" value="RING"/>
    <property type="match status" value="1"/>
</dbReference>
<dbReference type="Pfam" id="PF12678">
    <property type="entry name" value="zf-rbx1"/>
    <property type="match status" value="1"/>
</dbReference>
<reference evidence="17 18" key="1">
    <citation type="journal article" date="2006" name="Nature">
        <title>Global trends of whole-genome duplications revealed by the ciliate Paramecium tetraurelia.</title>
        <authorList>
            <consortium name="Genoscope"/>
            <person name="Aury J.-M."/>
            <person name="Jaillon O."/>
            <person name="Duret L."/>
            <person name="Noel B."/>
            <person name="Jubin C."/>
            <person name="Porcel B.M."/>
            <person name="Segurens B."/>
            <person name="Daubin V."/>
            <person name="Anthouard V."/>
            <person name="Aiach N."/>
            <person name="Arnaiz O."/>
            <person name="Billaut A."/>
            <person name="Beisson J."/>
            <person name="Blanc I."/>
            <person name="Bouhouche K."/>
            <person name="Camara F."/>
            <person name="Duharcourt S."/>
            <person name="Guigo R."/>
            <person name="Gogendeau D."/>
            <person name="Katinka M."/>
            <person name="Keller A.-M."/>
            <person name="Kissmehl R."/>
            <person name="Klotz C."/>
            <person name="Koll F."/>
            <person name="Le Moue A."/>
            <person name="Lepere C."/>
            <person name="Malinsky S."/>
            <person name="Nowacki M."/>
            <person name="Nowak J.K."/>
            <person name="Plattner H."/>
            <person name="Poulain J."/>
            <person name="Ruiz F."/>
            <person name="Serrano V."/>
            <person name="Zagulski M."/>
            <person name="Dessen P."/>
            <person name="Betermier M."/>
            <person name="Weissenbach J."/>
            <person name="Scarpelli C."/>
            <person name="Schachter V."/>
            <person name="Sperling L."/>
            <person name="Meyer E."/>
            <person name="Cohen J."/>
            <person name="Wincker P."/>
        </authorList>
    </citation>
    <scope>NUCLEOTIDE SEQUENCE [LARGE SCALE GENOMIC DNA]</scope>
    <source>
        <strain evidence="17 18">Stock d4-2</strain>
    </source>
</reference>
<comment type="pathway">
    <text evidence="3">Protein modification; protein ubiquitination.</text>
</comment>
<dbReference type="eggNOG" id="KOG0828">
    <property type="taxonomic scope" value="Eukaryota"/>
</dbReference>
<evidence type="ECO:0000256" key="8">
    <source>
        <dbReference type="ARBA" id="ARBA00022729"/>
    </source>
</evidence>
<dbReference type="InterPro" id="IPR021319">
    <property type="entry name" value="DUF2921"/>
</dbReference>
<evidence type="ECO:0000256" key="4">
    <source>
        <dbReference type="ARBA" id="ARBA00012483"/>
    </source>
</evidence>
<dbReference type="Gene3D" id="3.30.40.10">
    <property type="entry name" value="Zinc/RING finger domain, C3HC4 (zinc finger)"/>
    <property type="match status" value="1"/>
</dbReference>
<dbReference type="GeneID" id="5018060"/>
<evidence type="ECO:0000256" key="7">
    <source>
        <dbReference type="ARBA" id="ARBA00022723"/>
    </source>
</evidence>
<evidence type="ECO:0000313" key="17">
    <source>
        <dbReference type="EMBL" id="CAK64878.1"/>
    </source>
</evidence>
<feature type="transmembrane region" description="Helical" evidence="15">
    <location>
        <begin position="88"/>
        <end position="107"/>
    </location>
</feature>
<keyword evidence="7" id="KW-0479">Metal-binding</keyword>
<evidence type="ECO:0000256" key="12">
    <source>
        <dbReference type="ARBA" id="ARBA00022989"/>
    </source>
</evidence>
<evidence type="ECO:0000256" key="1">
    <source>
        <dbReference type="ARBA" id="ARBA00000900"/>
    </source>
</evidence>
<evidence type="ECO:0000256" key="9">
    <source>
        <dbReference type="ARBA" id="ARBA00022771"/>
    </source>
</evidence>
<dbReference type="KEGG" id="ptm:GSPATT00034355001"/>
<dbReference type="PROSITE" id="PS50089">
    <property type="entry name" value="ZF_RING_2"/>
    <property type="match status" value="1"/>
</dbReference>
<evidence type="ECO:0000259" key="16">
    <source>
        <dbReference type="PROSITE" id="PS50089"/>
    </source>
</evidence>
<sequence>MQPFQLALVAYNITFAVLLIINIFCSDSLVFQLSYAFVLFPQVIHNIRWNCKENFNLFYIFGYLSSGLLFQTYLNSYSIQTNSIDIDYLYISLFYIIYFTSLLLLYLQYKFGSRCFIPKCILHKHISICAICLDSIAIADMEDRLQLLPVILTSCKHKFHEKCLRKWLHEKKECPFSRTNLNEMNLQIIN</sequence>
<accession>A0C261</accession>
<evidence type="ECO:0000256" key="14">
    <source>
        <dbReference type="PROSITE-ProRule" id="PRU00175"/>
    </source>
</evidence>